<evidence type="ECO:0000313" key="5">
    <source>
        <dbReference type="Proteomes" id="UP000282613"/>
    </source>
</evidence>
<organism evidence="6">
    <name type="scientific">Taenia asiatica</name>
    <name type="common">Asian tapeworm</name>
    <dbReference type="NCBI Taxonomy" id="60517"/>
    <lineage>
        <taxon>Eukaryota</taxon>
        <taxon>Metazoa</taxon>
        <taxon>Spiralia</taxon>
        <taxon>Lophotrochozoa</taxon>
        <taxon>Platyhelminthes</taxon>
        <taxon>Cestoda</taxon>
        <taxon>Eucestoda</taxon>
        <taxon>Cyclophyllidea</taxon>
        <taxon>Taeniidae</taxon>
        <taxon>Taenia</taxon>
    </lineage>
</organism>
<reference evidence="4 5" key="2">
    <citation type="submission" date="2018-11" db="EMBL/GenBank/DDBJ databases">
        <authorList>
            <consortium name="Pathogen Informatics"/>
        </authorList>
    </citation>
    <scope>NUCLEOTIDE SEQUENCE [LARGE SCALE GENOMIC DNA]</scope>
</reference>
<dbReference type="Pfam" id="PF16020">
    <property type="entry name" value="Deltameth_res"/>
    <property type="match status" value="1"/>
</dbReference>
<feature type="domain" description="Deltamethrin resistance protein prag01" evidence="3">
    <location>
        <begin position="40"/>
        <end position="80"/>
    </location>
</feature>
<gene>
    <name evidence="4" type="ORF">TASK_LOCUS7501</name>
</gene>
<feature type="transmembrane region" description="Helical" evidence="2">
    <location>
        <begin position="63"/>
        <end position="83"/>
    </location>
</feature>
<keyword evidence="2" id="KW-0472">Membrane</keyword>
<dbReference type="WBParaSite" id="TASK_0000750001-mRNA-1">
    <property type="protein sequence ID" value="TASK_0000750001-mRNA-1"/>
    <property type="gene ID" value="TASK_0000750001"/>
</dbReference>
<dbReference type="AlphaFoldDB" id="A0A0R3WAD4"/>
<reference evidence="6" key="1">
    <citation type="submission" date="2017-02" db="UniProtKB">
        <authorList>
            <consortium name="WormBaseParasite"/>
        </authorList>
    </citation>
    <scope>IDENTIFICATION</scope>
</reference>
<dbReference type="Proteomes" id="UP000282613">
    <property type="component" value="Unassembled WGS sequence"/>
</dbReference>
<dbReference type="EMBL" id="UYRS01018627">
    <property type="protein sequence ID" value="VDK38485.1"/>
    <property type="molecule type" value="Genomic_DNA"/>
</dbReference>
<dbReference type="InterPro" id="IPR031973">
    <property type="entry name" value="Deltameth_res_prag01"/>
</dbReference>
<accession>A0A0R3WAD4</accession>
<protein>
    <submittedName>
        <fullName evidence="6">Deltameth_res domain-containing protein</fullName>
    </submittedName>
</protein>
<keyword evidence="5" id="KW-1185">Reference proteome</keyword>
<evidence type="ECO:0000256" key="2">
    <source>
        <dbReference type="SAM" id="Phobius"/>
    </source>
</evidence>
<evidence type="ECO:0000256" key="1">
    <source>
        <dbReference type="SAM" id="MobiDB-lite"/>
    </source>
</evidence>
<proteinExistence type="predicted"/>
<evidence type="ECO:0000313" key="4">
    <source>
        <dbReference type="EMBL" id="VDK38485.1"/>
    </source>
</evidence>
<sequence>MAALLLKNVVRLFPKVAHPEMVSVAKSHIQPIRFPKVTYNDMTKPEGPWREKYDALNAEYSRYMYLGICSLVVSLGIVSVSIFPRKRLNSDLVHARPIQIHGTGAQKHARGSGVSEPETRDSSRYSGMIQRCGEPCNSSRPPLLPFPWY</sequence>
<evidence type="ECO:0000313" key="6">
    <source>
        <dbReference type="WBParaSite" id="TASK_0000750001-mRNA-1"/>
    </source>
</evidence>
<feature type="region of interest" description="Disordered" evidence="1">
    <location>
        <begin position="102"/>
        <end position="131"/>
    </location>
</feature>
<keyword evidence="2" id="KW-0812">Transmembrane</keyword>
<dbReference type="OrthoDB" id="6223128at2759"/>
<evidence type="ECO:0000259" key="3">
    <source>
        <dbReference type="Pfam" id="PF16020"/>
    </source>
</evidence>
<name>A0A0R3WAD4_TAEAS</name>
<keyword evidence="2" id="KW-1133">Transmembrane helix</keyword>